<dbReference type="InterPro" id="IPR001647">
    <property type="entry name" value="HTH_TetR"/>
</dbReference>
<dbReference type="SUPFAM" id="SSF46689">
    <property type="entry name" value="Homeodomain-like"/>
    <property type="match status" value="1"/>
</dbReference>
<evidence type="ECO:0000313" key="8">
    <source>
        <dbReference type="Proteomes" id="UP001589793"/>
    </source>
</evidence>
<dbReference type="SUPFAM" id="SSF48498">
    <property type="entry name" value="Tetracyclin repressor-like, C-terminal domain"/>
    <property type="match status" value="1"/>
</dbReference>
<comment type="caution">
    <text evidence="7">The sequence shown here is derived from an EMBL/GenBank/DDBJ whole genome shotgun (WGS) entry which is preliminary data.</text>
</comment>
<dbReference type="PROSITE" id="PS50977">
    <property type="entry name" value="HTH_TETR_2"/>
    <property type="match status" value="1"/>
</dbReference>
<proteinExistence type="predicted"/>
<keyword evidence="2 4" id="KW-0238">DNA-binding</keyword>
<dbReference type="InterPro" id="IPR025996">
    <property type="entry name" value="MT1864/Rv1816-like_C"/>
</dbReference>
<dbReference type="Gene3D" id="1.10.357.10">
    <property type="entry name" value="Tetracycline Repressor, domain 2"/>
    <property type="match status" value="1"/>
</dbReference>
<evidence type="ECO:0000256" key="4">
    <source>
        <dbReference type="PROSITE-ProRule" id="PRU00335"/>
    </source>
</evidence>
<feature type="region of interest" description="Disordered" evidence="5">
    <location>
        <begin position="86"/>
        <end position="118"/>
    </location>
</feature>
<evidence type="ECO:0000313" key="7">
    <source>
        <dbReference type="EMBL" id="MFC0674759.1"/>
    </source>
</evidence>
<accession>A0ABV6RCR2</accession>
<dbReference type="EMBL" id="JBHLSV010000014">
    <property type="protein sequence ID" value="MFC0674759.1"/>
    <property type="molecule type" value="Genomic_DNA"/>
</dbReference>
<dbReference type="Pfam" id="PF00440">
    <property type="entry name" value="TetR_N"/>
    <property type="match status" value="1"/>
</dbReference>
<keyword evidence="1" id="KW-0805">Transcription regulation</keyword>
<dbReference type="PANTHER" id="PTHR30055:SF243">
    <property type="entry name" value="HTH-TYPE TRANSCRIPTIONAL REGULATOR RV1816"/>
    <property type="match status" value="1"/>
</dbReference>
<evidence type="ECO:0000256" key="3">
    <source>
        <dbReference type="ARBA" id="ARBA00023163"/>
    </source>
</evidence>
<organism evidence="7 8">
    <name type="scientific">Brachybacterium hainanense</name>
    <dbReference type="NCBI Taxonomy" id="1541174"/>
    <lineage>
        <taxon>Bacteria</taxon>
        <taxon>Bacillati</taxon>
        <taxon>Actinomycetota</taxon>
        <taxon>Actinomycetes</taxon>
        <taxon>Micrococcales</taxon>
        <taxon>Dermabacteraceae</taxon>
        <taxon>Brachybacterium</taxon>
    </lineage>
</organism>
<evidence type="ECO:0000256" key="1">
    <source>
        <dbReference type="ARBA" id="ARBA00023015"/>
    </source>
</evidence>
<reference evidence="7 8" key="1">
    <citation type="submission" date="2024-09" db="EMBL/GenBank/DDBJ databases">
        <authorList>
            <person name="Sun Q."/>
            <person name="Mori K."/>
        </authorList>
    </citation>
    <scope>NUCLEOTIDE SEQUENCE [LARGE SCALE GENOMIC DNA]</scope>
    <source>
        <strain evidence="7 8">CICC 10874</strain>
    </source>
</reference>
<feature type="DNA-binding region" description="H-T-H motif" evidence="4">
    <location>
        <begin position="38"/>
        <end position="57"/>
    </location>
</feature>
<protein>
    <submittedName>
        <fullName evidence="7">TetR/AcrR family transcriptional regulator</fullName>
    </submittedName>
</protein>
<dbReference type="InterPro" id="IPR036271">
    <property type="entry name" value="Tet_transcr_reg_TetR-rel_C_sf"/>
</dbReference>
<sequence>MAQAGGTGSRAQARERTMARILDLGREQLIEQGPAGLSVREIARGLGMVSSAVYRYVASRDDLLTLLIADAYTDLADAVDRALAQSGPEGGVGDGDGAPTCAPTAPPPPDGLDDVDRAPPRTRFLALAEAMLDWALAHPERWTLLYGTPVRGYDAPAAATTPPGTRVMGRVLEIVAAADPAAFPGHAAEELPEPVRAWLAAGAAEVGVAAAPATVLQALTLWNGLVGTITAQVFGQMGPEAAALDGALPRLQLRLLADRLVPR</sequence>
<dbReference type="Pfam" id="PF13305">
    <property type="entry name" value="TetR_C_33"/>
    <property type="match status" value="1"/>
</dbReference>
<keyword evidence="3" id="KW-0804">Transcription</keyword>
<gene>
    <name evidence="7" type="ORF">ACFFF6_12395</name>
</gene>
<evidence type="ECO:0000256" key="5">
    <source>
        <dbReference type="SAM" id="MobiDB-lite"/>
    </source>
</evidence>
<feature type="domain" description="HTH tetR-type" evidence="6">
    <location>
        <begin position="15"/>
        <end position="75"/>
    </location>
</feature>
<dbReference type="InterPro" id="IPR050109">
    <property type="entry name" value="HTH-type_TetR-like_transc_reg"/>
</dbReference>
<dbReference type="InterPro" id="IPR009057">
    <property type="entry name" value="Homeodomain-like_sf"/>
</dbReference>
<evidence type="ECO:0000256" key="2">
    <source>
        <dbReference type="ARBA" id="ARBA00023125"/>
    </source>
</evidence>
<dbReference type="PANTHER" id="PTHR30055">
    <property type="entry name" value="HTH-TYPE TRANSCRIPTIONAL REGULATOR RUTR"/>
    <property type="match status" value="1"/>
</dbReference>
<keyword evidence="8" id="KW-1185">Reference proteome</keyword>
<dbReference type="RefSeq" id="WP_376981148.1">
    <property type="nucleotide sequence ID" value="NZ_JBHLSV010000014.1"/>
</dbReference>
<evidence type="ECO:0000259" key="6">
    <source>
        <dbReference type="PROSITE" id="PS50977"/>
    </source>
</evidence>
<name>A0ABV6RCR2_9MICO</name>
<dbReference type="Proteomes" id="UP001589793">
    <property type="component" value="Unassembled WGS sequence"/>
</dbReference>